<feature type="signal peptide" evidence="1">
    <location>
        <begin position="1"/>
        <end position="39"/>
    </location>
</feature>
<accession>A0A9W6G9L1</accession>
<dbReference type="AlphaFoldDB" id="A0A9W6G9L1"/>
<sequence>MSTITDRLRRRGNRALTRIAVLLAAAMVTVFALPSSAMAEADFFQDCQFDNVICTFGTRAAAPQGLQCATTSAHTGATRVCIDYATDSVYVRDGDADGYGAVARVWSDNGVAWRYCANNQGEGWWVKCDFDWVEAGSHDVVGGYIINWSTKQTVGMWSWSGK</sequence>
<protein>
    <recommendedName>
        <fullName evidence="4">Peptidase inhibitor family I36</fullName>
    </recommendedName>
</protein>
<keyword evidence="3" id="KW-1185">Reference proteome</keyword>
<evidence type="ECO:0000256" key="1">
    <source>
        <dbReference type="SAM" id="SignalP"/>
    </source>
</evidence>
<keyword evidence="1" id="KW-0732">Signal</keyword>
<proteinExistence type="predicted"/>
<dbReference type="Proteomes" id="UP001144313">
    <property type="component" value="Unassembled WGS sequence"/>
</dbReference>
<name>A0A9W6G9L1_9ACTN</name>
<dbReference type="RefSeq" id="WP_270113226.1">
    <property type="nucleotide sequence ID" value="NZ_BAAAOL010000017.1"/>
</dbReference>
<organism evidence="2 3">
    <name type="scientific">Glycomyces algeriensis</name>
    <dbReference type="NCBI Taxonomy" id="256037"/>
    <lineage>
        <taxon>Bacteria</taxon>
        <taxon>Bacillati</taxon>
        <taxon>Actinomycetota</taxon>
        <taxon>Actinomycetes</taxon>
        <taxon>Glycomycetales</taxon>
        <taxon>Glycomycetaceae</taxon>
        <taxon>Glycomyces</taxon>
    </lineage>
</organism>
<evidence type="ECO:0000313" key="3">
    <source>
        <dbReference type="Proteomes" id="UP001144313"/>
    </source>
</evidence>
<evidence type="ECO:0000313" key="2">
    <source>
        <dbReference type="EMBL" id="GLI42895.1"/>
    </source>
</evidence>
<evidence type="ECO:0008006" key="4">
    <source>
        <dbReference type="Google" id="ProtNLM"/>
    </source>
</evidence>
<dbReference type="EMBL" id="BSDT01000001">
    <property type="protein sequence ID" value="GLI42895.1"/>
    <property type="molecule type" value="Genomic_DNA"/>
</dbReference>
<gene>
    <name evidence="2" type="ORF">GALLR39Z86_27450</name>
</gene>
<feature type="chain" id="PRO_5040941814" description="Peptidase inhibitor family I36" evidence="1">
    <location>
        <begin position="40"/>
        <end position="162"/>
    </location>
</feature>
<reference evidence="2" key="1">
    <citation type="submission" date="2022-12" db="EMBL/GenBank/DDBJ databases">
        <title>Reference genome sequencing for broad-spectrum identification of bacterial and archaeal isolates by mass spectrometry.</title>
        <authorList>
            <person name="Sekiguchi Y."/>
            <person name="Tourlousse D.M."/>
        </authorList>
    </citation>
    <scope>NUCLEOTIDE SEQUENCE</scope>
    <source>
        <strain evidence="2">LLR39Z86</strain>
    </source>
</reference>
<comment type="caution">
    <text evidence="2">The sequence shown here is derived from an EMBL/GenBank/DDBJ whole genome shotgun (WGS) entry which is preliminary data.</text>
</comment>